<gene>
    <name evidence="1" type="ORF">AVDCRST_MAG11-352</name>
</gene>
<feature type="non-terminal residue" evidence="1">
    <location>
        <position position="243"/>
    </location>
</feature>
<protein>
    <submittedName>
        <fullName evidence="1">Uncharacterized protein</fullName>
    </submittedName>
</protein>
<dbReference type="EMBL" id="CADCTU010000087">
    <property type="protein sequence ID" value="CAA9294293.1"/>
    <property type="molecule type" value="Genomic_DNA"/>
</dbReference>
<reference evidence="1" key="1">
    <citation type="submission" date="2020-02" db="EMBL/GenBank/DDBJ databases">
        <authorList>
            <person name="Meier V. D."/>
        </authorList>
    </citation>
    <scope>NUCLEOTIDE SEQUENCE</scope>
    <source>
        <strain evidence="1">AVDCRST_MAG11</strain>
    </source>
</reference>
<dbReference type="AlphaFoldDB" id="A0A6J4K3K3"/>
<organism evidence="1">
    <name type="scientific">uncultured Gemmatimonadaceae bacterium</name>
    <dbReference type="NCBI Taxonomy" id="246130"/>
    <lineage>
        <taxon>Bacteria</taxon>
        <taxon>Pseudomonadati</taxon>
        <taxon>Gemmatimonadota</taxon>
        <taxon>Gemmatimonadia</taxon>
        <taxon>Gemmatimonadales</taxon>
        <taxon>Gemmatimonadaceae</taxon>
        <taxon>environmental samples</taxon>
    </lineage>
</organism>
<accession>A0A6J4K3K3</accession>
<evidence type="ECO:0000313" key="1">
    <source>
        <dbReference type="EMBL" id="CAA9294293.1"/>
    </source>
</evidence>
<sequence>MLLALGLAAALHQSPAASSTPPSGDTAGYWQQRADYTIAATLDERPGVVHATGRLLYVNNSPDTLRELYLHQYLNAFRPGSRWSAADAREGRVRFQRLAEPDYAYERFTAPPTVGGEAVRPEYPGAPDSTVVRLPLPRPLAPGDSLRVGLAWDARPSTLPRRQARRGRDFDLAQWYPKVAVYDRRGWAHRALVPAGEFYGEFGTFDVTLVLRDDQVVGATGVPVSGDPGWRRARRGGVLRAAA</sequence>
<proteinExistence type="predicted"/>
<name>A0A6J4K3K3_9BACT</name>